<feature type="transmembrane region" description="Helical" evidence="1">
    <location>
        <begin position="220"/>
        <end position="239"/>
    </location>
</feature>
<reference evidence="6" key="1">
    <citation type="submission" date="2021-01" db="EMBL/GenBank/DDBJ databases">
        <authorList>
            <person name="Corre E."/>
            <person name="Pelletier E."/>
            <person name="Niang G."/>
            <person name="Scheremetjew M."/>
            <person name="Finn R."/>
            <person name="Kale V."/>
            <person name="Holt S."/>
            <person name="Cochrane G."/>
            <person name="Meng A."/>
            <person name="Brown T."/>
            <person name="Cohen L."/>
        </authorList>
    </citation>
    <scope>NUCLEOTIDE SEQUENCE</scope>
    <source>
        <strain evidence="6">10249 10 AB</strain>
    </source>
</reference>
<dbReference type="EMBL" id="HBIX01018543">
    <property type="protein sequence ID" value="CAE0720486.1"/>
    <property type="molecule type" value="Transcribed_RNA"/>
</dbReference>
<feature type="transmembrane region" description="Helical" evidence="1">
    <location>
        <begin position="245"/>
        <end position="266"/>
    </location>
</feature>
<evidence type="ECO:0000313" key="5">
    <source>
        <dbReference type="EMBL" id="CAE0720485.1"/>
    </source>
</evidence>
<evidence type="ECO:0000259" key="3">
    <source>
        <dbReference type="Pfam" id="PF14340"/>
    </source>
</evidence>
<evidence type="ECO:0000259" key="2">
    <source>
        <dbReference type="Pfam" id="PF13905"/>
    </source>
</evidence>
<organism evidence="6">
    <name type="scientific">Pseudo-nitzschia australis</name>
    <dbReference type="NCBI Taxonomy" id="44445"/>
    <lineage>
        <taxon>Eukaryota</taxon>
        <taxon>Sar</taxon>
        <taxon>Stramenopiles</taxon>
        <taxon>Ochrophyta</taxon>
        <taxon>Bacillariophyta</taxon>
        <taxon>Bacillariophyceae</taxon>
        <taxon>Bacillariophycidae</taxon>
        <taxon>Bacillariales</taxon>
        <taxon>Bacillariaceae</taxon>
        <taxon>Pseudo-nitzschia</taxon>
    </lineage>
</organism>
<dbReference type="InterPro" id="IPR025508">
    <property type="entry name" value="DUF4395"/>
</dbReference>
<dbReference type="AlphaFoldDB" id="A0A6U9ZYS8"/>
<gene>
    <name evidence="4" type="ORF">PAUS00366_LOCUS13235</name>
    <name evidence="5" type="ORF">PAUS00366_LOCUS13239</name>
    <name evidence="6" type="ORF">PAUS00366_LOCUS13240</name>
</gene>
<evidence type="ECO:0000313" key="4">
    <source>
        <dbReference type="EMBL" id="CAE0720481.1"/>
    </source>
</evidence>
<proteinExistence type="predicted"/>
<dbReference type="PANTHER" id="PTHR46472">
    <property type="entry name" value="NUCLEOREDOXIN"/>
    <property type="match status" value="1"/>
</dbReference>
<accession>A0A6U9ZYS8</accession>
<protein>
    <recommendedName>
        <fullName evidence="7">Thioredoxin domain-containing protein</fullName>
    </recommendedName>
</protein>
<feature type="transmembrane region" description="Helical" evidence="1">
    <location>
        <begin position="297"/>
        <end position="315"/>
    </location>
</feature>
<evidence type="ECO:0000256" key="1">
    <source>
        <dbReference type="SAM" id="Phobius"/>
    </source>
</evidence>
<dbReference type="EMBL" id="HBIX01018536">
    <property type="protein sequence ID" value="CAE0720481.1"/>
    <property type="molecule type" value="Transcribed_RNA"/>
</dbReference>
<evidence type="ECO:0000313" key="6">
    <source>
        <dbReference type="EMBL" id="CAE0720486.1"/>
    </source>
</evidence>
<dbReference type="Pfam" id="PF13905">
    <property type="entry name" value="Thioredoxin_8"/>
    <property type="match status" value="1"/>
</dbReference>
<dbReference type="SUPFAM" id="SSF52833">
    <property type="entry name" value="Thioredoxin-like"/>
    <property type="match status" value="1"/>
</dbReference>
<keyword evidence="1" id="KW-0472">Membrane</keyword>
<dbReference type="Pfam" id="PF14340">
    <property type="entry name" value="DUF4395"/>
    <property type="match status" value="1"/>
</dbReference>
<sequence>MVQIEANTNDWRVALFGPLINMAGDEEVLGLGGKKIALPVEEAFDKSKYDYIAVFVGADHCKYCEEFAPAVVKSSFALETKRKCKVVFVSGDRSEEAFEKSCNKLQGIDTMPFDIARAKTMRDLFKIKTIPALLILRNDNFGSSRPVVVTNARHLLSRDPTLELVAWKNGDGGKRGLHPVTTLTLKERIFKENYGGIWQFGHTSINPAYPEKMYMDEHVVRIRAGLFNIISWIAIGNVLDQQLPLVVYTLGPLVIWEFLSTLMFGFGPWSSISILAQILTHVFQPTPHWKPARIKQFAWSIGFCLATLCLSAFALREELNAAAGMNLAFPIICTME</sequence>
<dbReference type="GO" id="GO:0030178">
    <property type="term" value="P:negative regulation of Wnt signaling pathway"/>
    <property type="evidence" value="ECO:0007669"/>
    <property type="project" value="TreeGrafter"/>
</dbReference>
<dbReference type="GO" id="GO:0031397">
    <property type="term" value="P:negative regulation of protein ubiquitination"/>
    <property type="evidence" value="ECO:0007669"/>
    <property type="project" value="TreeGrafter"/>
</dbReference>
<dbReference type="InterPro" id="IPR036249">
    <property type="entry name" value="Thioredoxin-like_sf"/>
</dbReference>
<dbReference type="EMBL" id="HBIX01018542">
    <property type="protein sequence ID" value="CAE0720485.1"/>
    <property type="molecule type" value="Transcribed_RNA"/>
</dbReference>
<dbReference type="Gene3D" id="3.40.30.10">
    <property type="entry name" value="Glutaredoxin"/>
    <property type="match status" value="1"/>
</dbReference>
<dbReference type="PANTHER" id="PTHR46472:SF1">
    <property type="entry name" value="NUCLEOREDOXIN"/>
    <property type="match status" value="1"/>
</dbReference>
<name>A0A6U9ZYS8_9STRA</name>
<feature type="domain" description="Thioredoxin-like fold" evidence="2">
    <location>
        <begin position="50"/>
        <end position="140"/>
    </location>
</feature>
<evidence type="ECO:0008006" key="7">
    <source>
        <dbReference type="Google" id="ProtNLM"/>
    </source>
</evidence>
<feature type="domain" description="DUF4395" evidence="3">
    <location>
        <begin position="215"/>
        <end position="322"/>
    </location>
</feature>
<dbReference type="InterPro" id="IPR012336">
    <property type="entry name" value="Thioredoxin-like_fold"/>
</dbReference>
<keyword evidence="1" id="KW-1133">Transmembrane helix</keyword>
<dbReference type="GO" id="GO:0005634">
    <property type="term" value="C:nucleus"/>
    <property type="evidence" value="ECO:0007669"/>
    <property type="project" value="TreeGrafter"/>
</dbReference>
<keyword evidence="1" id="KW-0812">Transmembrane</keyword>
<dbReference type="GO" id="GO:0004791">
    <property type="term" value="F:thioredoxin-disulfide reductase (NADPH) activity"/>
    <property type="evidence" value="ECO:0007669"/>
    <property type="project" value="TreeGrafter"/>
</dbReference>